<dbReference type="OrthoDB" id="7375081at2"/>
<keyword evidence="7" id="KW-1185">Reference proteome</keyword>
<dbReference type="EMBL" id="JFKA01000002">
    <property type="protein sequence ID" value="OSQ39853.1"/>
    <property type="molecule type" value="Genomic_DNA"/>
</dbReference>
<dbReference type="Pfam" id="PF03480">
    <property type="entry name" value="DctP"/>
    <property type="match status" value="1"/>
</dbReference>
<dbReference type="PANTHER" id="PTHR33376:SF4">
    <property type="entry name" value="SIALIC ACID-BINDING PERIPLASMIC PROTEIN SIAP"/>
    <property type="match status" value="1"/>
</dbReference>
<evidence type="ECO:0000256" key="4">
    <source>
        <dbReference type="ARBA" id="ARBA00022729"/>
    </source>
</evidence>
<reference evidence="6 7" key="1">
    <citation type="submission" date="2014-03" db="EMBL/GenBank/DDBJ databases">
        <title>The draft genome sequence of Thalassospira mesophila JCM 18969.</title>
        <authorList>
            <person name="Lai Q."/>
            <person name="Shao Z."/>
        </authorList>
    </citation>
    <scope>NUCLEOTIDE SEQUENCE [LARGE SCALE GENOMIC DNA]</scope>
    <source>
        <strain evidence="6 7">JCM 18969</strain>
    </source>
</reference>
<dbReference type="PANTHER" id="PTHR33376">
    <property type="match status" value="1"/>
</dbReference>
<evidence type="ECO:0000256" key="5">
    <source>
        <dbReference type="SAM" id="SignalP"/>
    </source>
</evidence>
<feature type="signal peptide" evidence="5">
    <location>
        <begin position="1"/>
        <end position="18"/>
    </location>
</feature>
<dbReference type="PIRSF" id="PIRSF006470">
    <property type="entry name" value="DctB"/>
    <property type="match status" value="1"/>
</dbReference>
<comment type="similarity">
    <text evidence="2">Belongs to the bacterial solute-binding protein 7 family.</text>
</comment>
<evidence type="ECO:0000256" key="2">
    <source>
        <dbReference type="ARBA" id="ARBA00009023"/>
    </source>
</evidence>
<dbReference type="STRING" id="1293891.TMES_04855"/>
<proteinExistence type="inferred from homology"/>
<accession>A0A1Y2L5Q7</accession>
<comment type="subcellular location">
    <subcellularLocation>
        <location evidence="1">Cell envelope</location>
    </subcellularLocation>
</comment>
<organism evidence="6 7">
    <name type="scientific">Thalassospira mesophila</name>
    <dbReference type="NCBI Taxonomy" id="1293891"/>
    <lineage>
        <taxon>Bacteria</taxon>
        <taxon>Pseudomonadati</taxon>
        <taxon>Pseudomonadota</taxon>
        <taxon>Alphaproteobacteria</taxon>
        <taxon>Rhodospirillales</taxon>
        <taxon>Thalassospiraceae</taxon>
        <taxon>Thalassospira</taxon>
    </lineage>
</organism>
<dbReference type="CDD" id="cd13672">
    <property type="entry name" value="PBP2_TRAP_Siap"/>
    <property type="match status" value="1"/>
</dbReference>
<dbReference type="InterPro" id="IPR038404">
    <property type="entry name" value="TRAP_DctP_sf"/>
</dbReference>
<comment type="caution">
    <text evidence="6">The sequence shown here is derived from an EMBL/GenBank/DDBJ whole genome shotgun (WGS) entry which is preliminary data.</text>
</comment>
<sequence length="320" mass="35953">MAAAATFAASSFSTRAFAAAQEVKFAHIFNDSQPFHKWVLWASDQILEKTRGRYKINVFPSSSLGGEVEIYQGLTLGTIDMGFTGSPTASRAYGPMALISGPYMFRDFDHWAAYRDSDMRKQVTAEFNTRSNLNVVGTVYYGLRHVTSNKKIVEPDDMKGLKLRVPNVPLYLLFPRSVSANPTPIAFSEVYLALQQGVVDGQENPLPTIFAQKFYEVQKHIALTGHMIDTLVAMTSSSLWSQLSDEDKQIFSQVFDEAMAKCTDEVRATEMSLINDFKTKYNVSVDDVDREAFRKKMIPELTGDNVPWSKSDYEKVQLIT</sequence>
<evidence type="ECO:0000313" key="6">
    <source>
        <dbReference type="EMBL" id="OSQ39853.1"/>
    </source>
</evidence>
<keyword evidence="4 5" id="KW-0732">Signal</keyword>
<name>A0A1Y2L5Q7_9PROT</name>
<dbReference type="NCBIfam" id="NF037995">
    <property type="entry name" value="TRAP_S1"/>
    <property type="match status" value="1"/>
</dbReference>
<protein>
    <recommendedName>
        <fullName evidence="8">ABC transporter substrate-binding protein</fullName>
    </recommendedName>
</protein>
<evidence type="ECO:0000313" key="7">
    <source>
        <dbReference type="Proteomes" id="UP000193391"/>
    </source>
</evidence>
<dbReference type="AlphaFoldDB" id="A0A1Y2L5Q7"/>
<dbReference type="GO" id="GO:0030288">
    <property type="term" value="C:outer membrane-bounded periplasmic space"/>
    <property type="evidence" value="ECO:0007669"/>
    <property type="project" value="InterPro"/>
</dbReference>
<gene>
    <name evidence="6" type="ORF">TMES_04855</name>
</gene>
<dbReference type="InterPro" id="IPR018389">
    <property type="entry name" value="DctP_fam"/>
</dbReference>
<keyword evidence="3" id="KW-0813">Transport</keyword>
<evidence type="ECO:0008006" key="8">
    <source>
        <dbReference type="Google" id="ProtNLM"/>
    </source>
</evidence>
<dbReference type="Proteomes" id="UP000193391">
    <property type="component" value="Unassembled WGS sequence"/>
</dbReference>
<evidence type="ECO:0000256" key="3">
    <source>
        <dbReference type="ARBA" id="ARBA00022448"/>
    </source>
</evidence>
<feature type="chain" id="PRO_5012892392" description="ABC transporter substrate-binding protein" evidence="5">
    <location>
        <begin position="19"/>
        <end position="320"/>
    </location>
</feature>
<dbReference type="NCBIfam" id="TIGR00787">
    <property type="entry name" value="dctP"/>
    <property type="match status" value="1"/>
</dbReference>
<dbReference type="InterPro" id="IPR004682">
    <property type="entry name" value="TRAP_DctP"/>
</dbReference>
<dbReference type="GO" id="GO:0055085">
    <property type="term" value="P:transmembrane transport"/>
    <property type="evidence" value="ECO:0007669"/>
    <property type="project" value="InterPro"/>
</dbReference>
<dbReference type="Gene3D" id="3.40.190.170">
    <property type="entry name" value="Bacterial extracellular solute-binding protein, family 7"/>
    <property type="match status" value="1"/>
</dbReference>
<evidence type="ECO:0000256" key="1">
    <source>
        <dbReference type="ARBA" id="ARBA00004196"/>
    </source>
</evidence>